<dbReference type="NCBIfam" id="TIGR00149">
    <property type="entry name" value="TIGR00149_YjbQ"/>
    <property type="match status" value="1"/>
</dbReference>
<gene>
    <name evidence="2" type="ORF">SAMN05660835_01303</name>
</gene>
<evidence type="ECO:0000313" key="2">
    <source>
        <dbReference type="EMBL" id="SDC74168.1"/>
    </source>
</evidence>
<dbReference type="Pfam" id="PF01894">
    <property type="entry name" value="YjbQ"/>
    <property type="match status" value="1"/>
</dbReference>
<dbReference type="OrthoDB" id="9801725at2"/>
<reference evidence="3" key="1">
    <citation type="submission" date="2016-10" db="EMBL/GenBank/DDBJ databases">
        <authorList>
            <person name="Varghese N."/>
            <person name="Submissions S."/>
        </authorList>
    </citation>
    <scope>NUCLEOTIDE SEQUENCE [LARGE SCALE GENOMIC DNA]</scope>
    <source>
        <strain evidence="3">DSM 8415</strain>
    </source>
</reference>
<dbReference type="RefSeq" id="WP_092129049.1">
    <property type="nucleotide sequence ID" value="NZ_FMYU01000008.1"/>
</dbReference>
<dbReference type="PANTHER" id="PTHR30615:SF8">
    <property type="entry name" value="UPF0047 PROTEIN C4A8.02C"/>
    <property type="match status" value="1"/>
</dbReference>
<name>A0A1G6P2D0_9BACT</name>
<dbReference type="PANTHER" id="PTHR30615">
    <property type="entry name" value="UNCHARACTERIZED PROTEIN YJBQ-RELATED"/>
    <property type="match status" value="1"/>
</dbReference>
<dbReference type="AlphaFoldDB" id="A0A1G6P2D0"/>
<proteinExistence type="inferred from homology"/>
<evidence type="ECO:0000256" key="1">
    <source>
        <dbReference type="ARBA" id="ARBA00005534"/>
    </source>
</evidence>
<keyword evidence="3" id="KW-1185">Reference proteome</keyword>
<sequence length="129" mass="14348">MLEKINIKTDCHKCLLNITDKIQQVLPKKNGICLIFVPHTTAAITINEGADKDVSLDIVNHLQKLIPKNAGFLHIEGNSDAHIVSSLIGTSLEVIVENGKIILGVWQKIFFVEFDGPRNRSVYVKFIEG</sequence>
<dbReference type="Gene3D" id="2.60.120.460">
    <property type="entry name" value="YjbQ-like"/>
    <property type="match status" value="1"/>
</dbReference>
<dbReference type="Proteomes" id="UP000199411">
    <property type="component" value="Unassembled WGS sequence"/>
</dbReference>
<dbReference type="InterPro" id="IPR035917">
    <property type="entry name" value="YjbQ-like_sf"/>
</dbReference>
<dbReference type="SUPFAM" id="SSF111038">
    <property type="entry name" value="YjbQ-like"/>
    <property type="match status" value="1"/>
</dbReference>
<protein>
    <submittedName>
        <fullName evidence="2">Secondary thiamine-phosphate synthase enzyme</fullName>
    </submittedName>
</protein>
<accession>A0A1G6P2D0</accession>
<organism evidence="2 3">
    <name type="scientific">Desulfurella multipotens</name>
    <dbReference type="NCBI Taxonomy" id="79269"/>
    <lineage>
        <taxon>Bacteria</taxon>
        <taxon>Pseudomonadati</taxon>
        <taxon>Campylobacterota</taxon>
        <taxon>Desulfurellia</taxon>
        <taxon>Desulfurellales</taxon>
        <taxon>Desulfurellaceae</taxon>
        <taxon>Desulfurella</taxon>
    </lineage>
</organism>
<dbReference type="PIRSF" id="PIRSF004681">
    <property type="entry name" value="UCP004681"/>
    <property type="match status" value="1"/>
</dbReference>
<comment type="similarity">
    <text evidence="1">Belongs to the UPF0047 family.</text>
</comment>
<dbReference type="InterPro" id="IPR001602">
    <property type="entry name" value="UPF0047_YjbQ-like"/>
</dbReference>
<evidence type="ECO:0000313" key="3">
    <source>
        <dbReference type="Proteomes" id="UP000199411"/>
    </source>
</evidence>
<dbReference type="EMBL" id="FMYU01000008">
    <property type="protein sequence ID" value="SDC74168.1"/>
    <property type="molecule type" value="Genomic_DNA"/>
</dbReference>